<evidence type="ECO:0000256" key="5">
    <source>
        <dbReference type="ARBA" id="ARBA00022694"/>
    </source>
</evidence>
<dbReference type="AlphaFoldDB" id="A0A0P0C119"/>
<sequence>MPDKGTREQTLHLSTKSDLPAAAADLLSFIGQKKIILFEGEMAAGKTTFIKAICAQKGVHEPVSSPTFSLVNEYEGEGGELIYHFDFYRVENEEEALDMGALEYFSSGNLCLIEWPSKVANLLPDEGVEVSIETGETEEARIISMRVYDGGNDGEEQRV</sequence>
<evidence type="ECO:0000256" key="2">
    <source>
        <dbReference type="ARBA" id="ARBA00007599"/>
    </source>
</evidence>
<dbReference type="NCBIfam" id="TIGR00150">
    <property type="entry name" value="T6A_YjeE"/>
    <property type="match status" value="1"/>
</dbReference>
<evidence type="ECO:0000256" key="6">
    <source>
        <dbReference type="ARBA" id="ARBA00022723"/>
    </source>
</evidence>
<dbReference type="InterPro" id="IPR027417">
    <property type="entry name" value="P-loop_NTPase"/>
</dbReference>
<keyword evidence="12" id="KW-1185">Reference proteome</keyword>
<dbReference type="KEGG" id="rti:DC20_03560"/>
<evidence type="ECO:0000256" key="1">
    <source>
        <dbReference type="ARBA" id="ARBA00004496"/>
    </source>
</evidence>
<dbReference type="RefSeq" id="WP_062542577.1">
    <property type="nucleotide sequence ID" value="NZ_CP012643.1"/>
</dbReference>
<evidence type="ECO:0000256" key="7">
    <source>
        <dbReference type="ARBA" id="ARBA00022741"/>
    </source>
</evidence>
<keyword evidence="7" id="KW-0547">Nucleotide-binding</keyword>
<protein>
    <recommendedName>
        <fullName evidence="3">tRNA threonylcarbamoyladenosine biosynthesis protein TsaE</fullName>
    </recommendedName>
    <alternativeName>
        <fullName evidence="10">t(6)A37 threonylcarbamoyladenosine biosynthesis protein TsaE</fullName>
    </alternativeName>
</protein>
<dbReference type="STRING" id="512763.DC20_03560"/>
<dbReference type="GO" id="GO:0046872">
    <property type="term" value="F:metal ion binding"/>
    <property type="evidence" value="ECO:0007669"/>
    <property type="project" value="UniProtKB-KW"/>
</dbReference>
<gene>
    <name evidence="11" type="ORF">DC20_03560</name>
</gene>
<keyword evidence="6" id="KW-0479">Metal-binding</keyword>
<dbReference type="Proteomes" id="UP000061382">
    <property type="component" value="Chromosome"/>
</dbReference>
<comment type="subcellular location">
    <subcellularLocation>
        <location evidence="1">Cytoplasm</location>
    </subcellularLocation>
</comment>
<evidence type="ECO:0000256" key="3">
    <source>
        <dbReference type="ARBA" id="ARBA00019010"/>
    </source>
</evidence>
<evidence type="ECO:0000313" key="11">
    <source>
        <dbReference type="EMBL" id="ALI98227.1"/>
    </source>
</evidence>
<dbReference type="Pfam" id="PF02367">
    <property type="entry name" value="TsaE"/>
    <property type="match status" value="1"/>
</dbReference>
<dbReference type="EMBL" id="CP012643">
    <property type="protein sequence ID" value="ALI98227.1"/>
    <property type="molecule type" value="Genomic_DNA"/>
</dbReference>
<dbReference type="GO" id="GO:0005524">
    <property type="term" value="F:ATP binding"/>
    <property type="evidence" value="ECO:0007669"/>
    <property type="project" value="UniProtKB-KW"/>
</dbReference>
<comment type="similarity">
    <text evidence="2">Belongs to the TsaE family.</text>
</comment>
<keyword evidence="9" id="KW-0460">Magnesium</keyword>
<keyword evidence="4" id="KW-0963">Cytoplasm</keyword>
<dbReference type="PANTHER" id="PTHR33540:SF2">
    <property type="entry name" value="TRNA THREONYLCARBAMOYLADENOSINE BIOSYNTHESIS PROTEIN TSAE"/>
    <property type="match status" value="1"/>
</dbReference>
<keyword evidence="5" id="KW-0819">tRNA processing</keyword>
<evidence type="ECO:0000256" key="8">
    <source>
        <dbReference type="ARBA" id="ARBA00022840"/>
    </source>
</evidence>
<dbReference type="PATRIC" id="fig|512763.3.peg.792"/>
<evidence type="ECO:0000256" key="9">
    <source>
        <dbReference type="ARBA" id="ARBA00022842"/>
    </source>
</evidence>
<name>A0A0P0C119_9BACT</name>
<evidence type="ECO:0000256" key="10">
    <source>
        <dbReference type="ARBA" id="ARBA00032441"/>
    </source>
</evidence>
<dbReference type="Gene3D" id="3.40.50.300">
    <property type="entry name" value="P-loop containing nucleotide triphosphate hydrolases"/>
    <property type="match status" value="1"/>
</dbReference>
<keyword evidence="8" id="KW-0067">ATP-binding</keyword>
<organism evidence="11 12">
    <name type="scientific">Rufibacter tibetensis</name>
    <dbReference type="NCBI Taxonomy" id="512763"/>
    <lineage>
        <taxon>Bacteria</taxon>
        <taxon>Pseudomonadati</taxon>
        <taxon>Bacteroidota</taxon>
        <taxon>Cytophagia</taxon>
        <taxon>Cytophagales</taxon>
        <taxon>Hymenobacteraceae</taxon>
        <taxon>Rufibacter</taxon>
    </lineage>
</organism>
<proteinExistence type="inferred from homology"/>
<dbReference type="OrthoDB" id="9815896at2"/>
<evidence type="ECO:0000256" key="4">
    <source>
        <dbReference type="ARBA" id="ARBA00022490"/>
    </source>
</evidence>
<evidence type="ECO:0000313" key="12">
    <source>
        <dbReference type="Proteomes" id="UP000061382"/>
    </source>
</evidence>
<dbReference type="GO" id="GO:0005737">
    <property type="term" value="C:cytoplasm"/>
    <property type="evidence" value="ECO:0007669"/>
    <property type="project" value="UniProtKB-SubCell"/>
</dbReference>
<dbReference type="PANTHER" id="PTHR33540">
    <property type="entry name" value="TRNA THREONYLCARBAMOYLADENOSINE BIOSYNTHESIS PROTEIN TSAE"/>
    <property type="match status" value="1"/>
</dbReference>
<dbReference type="InterPro" id="IPR003442">
    <property type="entry name" value="T6A_TsaE"/>
</dbReference>
<dbReference type="SUPFAM" id="SSF52540">
    <property type="entry name" value="P-loop containing nucleoside triphosphate hydrolases"/>
    <property type="match status" value="1"/>
</dbReference>
<reference evidence="11 12" key="1">
    <citation type="submission" date="2015-08" db="EMBL/GenBank/DDBJ databases">
        <title>Complete genome sequence of Rufibacter tibetensis strain 1351t, a radiation-resistant bacterium from tibet plateau.</title>
        <authorList>
            <person name="Dai J."/>
        </authorList>
    </citation>
    <scope>NUCLEOTIDE SEQUENCE [LARGE SCALE GENOMIC DNA]</scope>
    <source>
        <strain evidence="11 12">1351</strain>
    </source>
</reference>
<dbReference type="GO" id="GO:0002949">
    <property type="term" value="P:tRNA threonylcarbamoyladenosine modification"/>
    <property type="evidence" value="ECO:0007669"/>
    <property type="project" value="InterPro"/>
</dbReference>
<accession>A0A0P0C119</accession>